<dbReference type="Proteomes" id="UP000051751">
    <property type="component" value="Unassembled WGS sequence"/>
</dbReference>
<sequence>MLTEEILKLFYAATEVPLFLFDSELNHLTWQYPALSHLPPQHFIDVLKKHITDDAAVYIFLVQQANILSFIRTNSDHYLMLWSQPLPIYTNNNEQLEFKNGVQFLPKMIAITKQLYFDLYQELPNQNIIDVKSLNIESENSKKLIDNIHPHNSNNAESRMLDALSKGDVKRFTSYFDDFLASGEPGLLNTTSTLRNQKDLAIVATTLFTRASLRAAVLPEEAYALSDNYIQEIEQMPSIDDLHNYILNIGLNFIQKIQHSKRTNSLPLVTKAQDYIAKNISHTISVSDIASYLGISSSYLMKLFKESTHMTVGAYITERKIQEAKTLLAYTSNSIADIANQLGYSDQAYFSRQFSKVTAHSPFKYRQQKQNKFI</sequence>
<keyword evidence="3" id="KW-0804">Transcription</keyword>
<dbReference type="InterPro" id="IPR020449">
    <property type="entry name" value="Tscrpt_reg_AraC-type_HTH"/>
</dbReference>
<evidence type="ECO:0000313" key="5">
    <source>
        <dbReference type="EMBL" id="KRN27578.1"/>
    </source>
</evidence>
<keyword evidence="7" id="KW-1185">Reference proteome</keyword>
<dbReference type="GO" id="GO:0003700">
    <property type="term" value="F:DNA-binding transcription factor activity"/>
    <property type="evidence" value="ECO:0007669"/>
    <property type="project" value="InterPro"/>
</dbReference>
<dbReference type="Gene3D" id="1.10.10.60">
    <property type="entry name" value="Homeodomain-like"/>
    <property type="match status" value="2"/>
</dbReference>
<dbReference type="PANTHER" id="PTHR43280:SF2">
    <property type="entry name" value="HTH-TYPE TRANSCRIPTIONAL REGULATOR EXSA"/>
    <property type="match status" value="1"/>
</dbReference>
<dbReference type="SUPFAM" id="SSF46689">
    <property type="entry name" value="Homeodomain-like"/>
    <property type="match status" value="2"/>
</dbReference>
<dbReference type="OrthoDB" id="247151at2"/>
<dbReference type="PROSITE" id="PS01124">
    <property type="entry name" value="HTH_ARAC_FAMILY_2"/>
    <property type="match status" value="1"/>
</dbReference>
<keyword evidence="2" id="KW-0238">DNA-binding</keyword>
<dbReference type="AlphaFoldDB" id="A0A0R2FUR5"/>
<name>A0A0R2FUR5_9LACO</name>
<dbReference type="EMBL" id="JQAT01000007">
    <property type="protein sequence ID" value="KRN27578.1"/>
    <property type="molecule type" value="Genomic_DNA"/>
</dbReference>
<dbReference type="EMBL" id="JQAZ01000008">
    <property type="protein sequence ID" value="KRN30149.1"/>
    <property type="molecule type" value="Genomic_DNA"/>
</dbReference>
<dbReference type="PANTHER" id="PTHR43280">
    <property type="entry name" value="ARAC-FAMILY TRANSCRIPTIONAL REGULATOR"/>
    <property type="match status" value="1"/>
</dbReference>
<evidence type="ECO:0000256" key="2">
    <source>
        <dbReference type="ARBA" id="ARBA00023125"/>
    </source>
</evidence>
<evidence type="ECO:0000313" key="8">
    <source>
        <dbReference type="Proteomes" id="UP000051751"/>
    </source>
</evidence>
<dbReference type="PROSITE" id="PS00041">
    <property type="entry name" value="HTH_ARAC_FAMILY_1"/>
    <property type="match status" value="1"/>
</dbReference>
<dbReference type="PRINTS" id="PR00032">
    <property type="entry name" value="HTHARAC"/>
</dbReference>
<organism evidence="6 7">
    <name type="scientific">Lactobacillus selangorensis</name>
    <dbReference type="NCBI Taxonomy" id="81857"/>
    <lineage>
        <taxon>Bacteria</taxon>
        <taxon>Bacillati</taxon>
        <taxon>Bacillota</taxon>
        <taxon>Bacilli</taxon>
        <taxon>Lactobacillales</taxon>
        <taxon>Lactobacillaceae</taxon>
        <taxon>Lactobacillus</taxon>
    </lineage>
</organism>
<dbReference type="InterPro" id="IPR018060">
    <property type="entry name" value="HTH_AraC"/>
</dbReference>
<dbReference type="STRING" id="81857.IV38_GL002034"/>
<dbReference type="RefSeq" id="WP_057770974.1">
    <property type="nucleotide sequence ID" value="NZ_JQAT01000007.1"/>
</dbReference>
<dbReference type="InterPro" id="IPR009057">
    <property type="entry name" value="Homeodomain-like_sf"/>
</dbReference>
<dbReference type="Pfam" id="PF12833">
    <property type="entry name" value="HTH_18"/>
    <property type="match status" value="1"/>
</dbReference>
<evidence type="ECO:0000313" key="6">
    <source>
        <dbReference type="EMBL" id="KRN30149.1"/>
    </source>
</evidence>
<reference evidence="7 8" key="1">
    <citation type="journal article" date="2015" name="Genome Announc.">
        <title>Expanding the biotechnology potential of lactobacilli through comparative genomics of 213 strains and associated genera.</title>
        <authorList>
            <person name="Sun Z."/>
            <person name="Harris H.M."/>
            <person name="McCann A."/>
            <person name="Guo C."/>
            <person name="Argimon S."/>
            <person name="Zhang W."/>
            <person name="Yang X."/>
            <person name="Jeffery I.B."/>
            <person name="Cooney J.C."/>
            <person name="Kagawa T.F."/>
            <person name="Liu W."/>
            <person name="Song Y."/>
            <person name="Salvetti E."/>
            <person name="Wrobel A."/>
            <person name="Rasinkangas P."/>
            <person name="Parkhill J."/>
            <person name="Rea M.C."/>
            <person name="O'Sullivan O."/>
            <person name="Ritari J."/>
            <person name="Douillard F.P."/>
            <person name="Paul Ross R."/>
            <person name="Yang R."/>
            <person name="Briner A.E."/>
            <person name="Felis G.E."/>
            <person name="de Vos W.M."/>
            <person name="Barrangou R."/>
            <person name="Klaenhammer T.R."/>
            <person name="Caufield P.W."/>
            <person name="Cui Y."/>
            <person name="Zhang H."/>
            <person name="O'Toole P.W."/>
        </authorList>
    </citation>
    <scope>NUCLEOTIDE SEQUENCE [LARGE SCALE GENOMIC DNA]</scope>
    <source>
        <strain evidence="5 8">ATCC BAA-66</strain>
        <strain evidence="6 7">DSM 13344</strain>
    </source>
</reference>
<accession>A0A0R2FUR5</accession>
<dbReference type="InterPro" id="IPR018062">
    <property type="entry name" value="HTH_AraC-typ_CS"/>
</dbReference>
<feature type="domain" description="HTH araC/xylS-type" evidence="4">
    <location>
        <begin position="270"/>
        <end position="368"/>
    </location>
</feature>
<evidence type="ECO:0000256" key="3">
    <source>
        <dbReference type="ARBA" id="ARBA00023163"/>
    </source>
</evidence>
<proteinExistence type="predicted"/>
<evidence type="ECO:0000313" key="7">
    <source>
        <dbReference type="Proteomes" id="UP000051645"/>
    </source>
</evidence>
<keyword evidence="1" id="KW-0805">Transcription regulation</keyword>
<protein>
    <submittedName>
        <fullName evidence="6">Transcriptional regulator, AraC family</fullName>
    </submittedName>
</protein>
<evidence type="ECO:0000259" key="4">
    <source>
        <dbReference type="PROSITE" id="PS01124"/>
    </source>
</evidence>
<dbReference type="SMART" id="SM00342">
    <property type="entry name" value="HTH_ARAC"/>
    <property type="match status" value="1"/>
</dbReference>
<gene>
    <name evidence="5" type="ORF">IV38_GL002034</name>
    <name evidence="6" type="ORF">IV40_GL001995</name>
</gene>
<comment type="caution">
    <text evidence="6">The sequence shown here is derived from an EMBL/GenBank/DDBJ whole genome shotgun (WGS) entry which is preliminary data.</text>
</comment>
<dbReference type="GO" id="GO:0043565">
    <property type="term" value="F:sequence-specific DNA binding"/>
    <property type="evidence" value="ECO:0007669"/>
    <property type="project" value="InterPro"/>
</dbReference>
<dbReference type="PATRIC" id="fig|81857.3.peg.2075"/>
<evidence type="ECO:0000256" key="1">
    <source>
        <dbReference type="ARBA" id="ARBA00023015"/>
    </source>
</evidence>
<dbReference type="Proteomes" id="UP000051645">
    <property type="component" value="Unassembled WGS sequence"/>
</dbReference>